<dbReference type="Pfam" id="PF02174">
    <property type="entry name" value="IRS"/>
    <property type="match status" value="1"/>
</dbReference>
<reference evidence="3 4" key="1">
    <citation type="journal article" date="2014" name="Curr. Biol.">
        <title>The genome of the clonal raider ant Cerapachys biroi.</title>
        <authorList>
            <person name="Oxley P.R."/>
            <person name="Ji L."/>
            <person name="Fetter-Pruneda I."/>
            <person name="McKenzie S.K."/>
            <person name="Li C."/>
            <person name="Hu H."/>
            <person name="Zhang G."/>
            <person name="Kronauer D.J."/>
        </authorList>
    </citation>
    <scope>NUCLEOTIDE SEQUENCE [LARGE SCALE GENOMIC DNA]</scope>
</reference>
<dbReference type="PANTHER" id="PTHR21258:SF62">
    <property type="entry name" value="INSULIN RECEPTOR SUBSTRATE 1"/>
    <property type="match status" value="1"/>
</dbReference>
<dbReference type="EMBL" id="KK107461">
    <property type="protein sequence ID" value="EZA50322.1"/>
    <property type="molecule type" value="Genomic_DNA"/>
</dbReference>
<organism evidence="3 4">
    <name type="scientific">Ooceraea biroi</name>
    <name type="common">Clonal raider ant</name>
    <name type="synonym">Cerapachys biroi</name>
    <dbReference type="NCBI Taxonomy" id="2015173"/>
    <lineage>
        <taxon>Eukaryota</taxon>
        <taxon>Metazoa</taxon>
        <taxon>Ecdysozoa</taxon>
        <taxon>Arthropoda</taxon>
        <taxon>Hexapoda</taxon>
        <taxon>Insecta</taxon>
        <taxon>Pterygota</taxon>
        <taxon>Neoptera</taxon>
        <taxon>Endopterygota</taxon>
        <taxon>Hymenoptera</taxon>
        <taxon>Apocrita</taxon>
        <taxon>Aculeata</taxon>
        <taxon>Formicoidea</taxon>
        <taxon>Formicidae</taxon>
        <taxon>Dorylinae</taxon>
        <taxon>Ooceraea</taxon>
    </lineage>
</organism>
<dbReference type="OMA" id="RSNICAV"/>
<gene>
    <name evidence="3" type="ORF">X777_11265</name>
</gene>
<feature type="region of interest" description="Disordered" evidence="1">
    <location>
        <begin position="201"/>
        <end position="232"/>
    </location>
</feature>
<dbReference type="Gene3D" id="2.30.29.30">
    <property type="entry name" value="Pleckstrin-homology domain (PH domain)/Phosphotyrosine-binding domain (PTB)"/>
    <property type="match status" value="1"/>
</dbReference>
<dbReference type="AlphaFoldDB" id="A0A026W2L8"/>
<feature type="domain" description="IRS-type PTB" evidence="2">
    <location>
        <begin position="1"/>
        <end position="58"/>
    </location>
</feature>
<feature type="compositionally biased region" description="Polar residues" evidence="1">
    <location>
        <begin position="213"/>
        <end position="228"/>
    </location>
</feature>
<sequence>MCLRRYGITKPGEIFTFESGRRCYTGAGIFSFKCKRTEDLFNLIKLKVNQVRIISRSLARATELPYTLHPAAARARLALTEPYDMEEPYMNPIPFRSDVIRMGSVIPKRSPPSMPPPPPPISQSYPSSLYTNKEVLSSISMEMKHDSNKSLGRLDNTISNNGCMETELMSTQCGMEVISHDATSSSSLTMAPYMNIENCSKSSSRLSTQSSSETVQIGKSESNDTSASDPVYMNINPGQKHVQNIATSIIHYHRRPPPPPPPSTPSLHPDEEEGSYVNLKTSEIESLRRRFPSASVTSEISLLDSFASTGCPIGRVNYAILDLDKKDVPASTSDNTTTNPTLSPPESSSKPRKGYVTIDFKKTDALEIISQ</sequence>
<evidence type="ECO:0000256" key="1">
    <source>
        <dbReference type="SAM" id="MobiDB-lite"/>
    </source>
</evidence>
<name>A0A026W2L8_OOCBI</name>
<feature type="region of interest" description="Disordered" evidence="1">
    <location>
        <begin position="108"/>
        <end position="127"/>
    </location>
</feature>
<dbReference type="InterPro" id="IPR002404">
    <property type="entry name" value="IRS_PTB"/>
</dbReference>
<dbReference type="InterPro" id="IPR011993">
    <property type="entry name" value="PH-like_dom_sf"/>
</dbReference>
<dbReference type="GO" id="GO:0007169">
    <property type="term" value="P:cell surface receptor protein tyrosine kinase signaling pathway"/>
    <property type="evidence" value="ECO:0007669"/>
    <property type="project" value="TreeGrafter"/>
</dbReference>
<keyword evidence="3" id="KW-0675">Receptor</keyword>
<evidence type="ECO:0000259" key="2">
    <source>
        <dbReference type="PROSITE" id="PS51064"/>
    </source>
</evidence>
<accession>A0A026W2L8</accession>
<dbReference type="Proteomes" id="UP000053097">
    <property type="component" value="Unassembled WGS sequence"/>
</dbReference>
<protein>
    <submittedName>
        <fullName evidence="3">Fibroblast growth factor receptor substrate</fullName>
    </submittedName>
</protein>
<dbReference type="InterPro" id="IPR050996">
    <property type="entry name" value="Docking_Protein_DOK"/>
</dbReference>
<feature type="compositionally biased region" description="Polar residues" evidence="1">
    <location>
        <begin position="330"/>
        <end position="348"/>
    </location>
</feature>
<feature type="region of interest" description="Disordered" evidence="1">
    <location>
        <begin position="328"/>
        <end position="356"/>
    </location>
</feature>
<proteinExistence type="predicted"/>
<evidence type="ECO:0000313" key="3">
    <source>
        <dbReference type="EMBL" id="EZA50322.1"/>
    </source>
</evidence>
<dbReference type="PROSITE" id="PS51064">
    <property type="entry name" value="IRS_PTB"/>
    <property type="match status" value="1"/>
</dbReference>
<evidence type="ECO:0000313" key="4">
    <source>
        <dbReference type="Proteomes" id="UP000053097"/>
    </source>
</evidence>
<keyword evidence="4" id="KW-1185">Reference proteome</keyword>
<dbReference type="OrthoDB" id="6279276at2759"/>
<dbReference type="SUPFAM" id="SSF50729">
    <property type="entry name" value="PH domain-like"/>
    <property type="match status" value="1"/>
</dbReference>
<feature type="region of interest" description="Disordered" evidence="1">
    <location>
        <begin position="251"/>
        <end position="275"/>
    </location>
</feature>
<dbReference type="PANTHER" id="PTHR21258">
    <property type="entry name" value="DOCKING PROTEIN RELATED"/>
    <property type="match status" value="1"/>
</dbReference>
<dbReference type="STRING" id="2015173.A0A026W2L8"/>
<dbReference type="GO" id="GO:0005737">
    <property type="term" value="C:cytoplasm"/>
    <property type="evidence" value="ECO:0007669"/>
    <property type="project" value="TreeGrafter"/>
</dbReference>
<feature type="compositionally biased region" description="Pro residues" evidence="1">
    <location>
        <begin position="109"/>
        <end position="121"/>
    </location>
</feature>
<feature type="compositionally biased region" description="Low complexity" evidence="1">
    <location>
        <begin position="201"/>
        <end position="212"/>
    </location>
</feature>